<sequence>MAQATTIKGGKIRVLLGNDADPIVYAAPCGFTQRSITLNKGLEEVNIPDCDDPDKVDWVGRDATSLSMGISGEGVLASESVDTWLEGFESIESIPVKVEWEFPAKTITWTGRMHIESMEVGANNGQRATNNVSLQSDGEMVRVTTPVTP</sequence>
<dbReference type="RefSeq" id="WP_063950414.1">
    <property type="nucleotide sequence ID" value="NZ_LXPS01000036.1"/>
</dbReference>
<evidence type="ECO:0000313" key="2">
    <source>
        <dbReference type="Proteomes" id="UP000077098"/>
    </source>
</evidence>
<organism evidence="1 2">
    <name type="scientific">Agrobacterium tumefaciens</name>
    <dbReference type="NCBI Taxonomy" id="358"/>
    <lineage>
        <taxon>Bacteria</taxon>
        <taxon>Pseudomonadati</taxon>
        <taxon>Pseudomonadota</taxon>
        <taxon>Alphaproteobacteria</taxon>
        <taxon>Hyphomicrobiales</taxon>
        <taxon>Rhizobiaceae</taxon>
        <taxon>Rhizobium/Agrobacterium group</taxon>
        <taxon>Agrobacterium</taxon>
        <taxon>Agrobacterium tumefaciens complex</taxon>
    </lineage>
</organism>
<dbReference type="InterPro" id="IPR011855">
    <property type="entry name" value="Phgtail_TP901_1"/>
</dbReference>
<reference evidence="1 2" key="1">
    <citation type="submission" date="2016-05" db="EMBL/GenBank/DDBJ databases">
        <authorList>
            <person name="Lavstsen T."/>
            <person name="Jespersen J.S."/>
        </authorList>
    </citation>
    <scope>NUCLEOTIDE SEQUENCE [LARGE SCALE GENOMIC DNA]</scope>
    <source>
        <strain evidence="1 2">KCJ1736</strain>
    </source>
</reference>
<name>A0A176X1W2_AGRTU</name>
<proteinExistence type="predicted"/>
<evidence type="ECO:0008006" key="3">
    <source>
        <dbReference type="Google" id="ProtNLM"/>
    </source>
</evidence>
<gene>
    <name evidence="1" type="ORF">A7J57_10415</name>
</gene>
<evidence type="ECO:0000313" key="1">
    <source>
        <dbReference type="EMBL" id="OAE40666.1"/>
    </source>
</evidence>
<dbReference type="Proteomes" id="UP000077098">
    <property type="component" value="Unassembled WGS sequence"/>
</dbReference>
<accession>A0A176X1W2</accession>
<dbReference type="AlphaFoldDB" id="A0A176X1W2"/>
<dbReference type="Pfam" id="PF06199">
    <property type="entry name" value="Phage_tail_2"/>
    <property type="match status" value="1"/>
</dbReference>
<protein>
    <recommendedName>
        <fullName evidence="3">Phage tail protein</fullName>
    </recommendedName>
</protein>
<comment type="caution">
    <text evidence="1">The sequence shown here is derived from an EMBL/GenBank/DDBJ whole genome shotgun (WGS) entry which is preliminary data.</text>
</comment>
<dbReference type="EMBL" id="LXPS01000036">
    <property type="protein sequence ID" value="OAE40666.1"/>
    <property type="molecule type" value="Genomic_DNA"/>
</dbReference>